<gene>
    <name evidence="3" type="ordered locus">DvMF_1778</name>
</gene>
<name>B8DM79_NITV9</name>
<keyword evidence="1" id="KW-0812">Transmembrane</keyword>
<accession>B8DM79</accession>
<dbReference type="STRING" id="883.DvMF_1778"/>
<dbReference type="eggNOG" id="ENOG5032F09">
    <property type="taxonomic scope" value="Bacteria"/>
</dbReference>
<reference evidence="3" key="1">
    <citation type="submission" date="2008-10" db="EMBL/GenBank/DDBJ databases">
        <title>Complete sequence of Desulfovibrio vulgaris str. 'Miyazaki F'.</title>
        <authorList>
            <person name="Lucas S."/>
            <person name="Copeland A."/>
            <person name="Lapidus A."/>
            <person name="Glavina del Rio T."/>
            <person name="Dalin E."/>
            <person name="Tice H."/>
            <person name="Bruce D."/>
            <person name="Goodwin L."/>
            <person name="Pitluck S."/>
            <person name="Sims D."/>
            <person name="Brettin T."/>
            <person name="Detter J.C."/>
            <person name="Han C."/>
            <person name="Larimer F."/>
            <person name="Land M."/>
            <person name="Hauser L."/>
            <person name="Kyrpides N."/>
            <person name="Mikhailova N."/>
            <person name="Hazen T.C."/>
            <person name="Richardson P."/>
        </authorList>
    </citation>
    <scope>NUCLEOTIDE SEQUENCE</scope>
    <source>
        <strain evidence="3">Miyazaki F</strain>
    </source>
</reference>
<protein>
    <recommendedName>
        <fullName evidence="2">SMODS and SLOG-associating 2TM effector domain-containing protein</fullName>
    </recommendedName>
</protein>
<feature type="transmembrane region" description="Helical" evidence="1">
    <location>
        <begin position="172"/>
        <end position="193"/>
    </location>
</feature>
<dbReference type="Pfam" id="PF18160">
    <property type="entry name" value="SLATT_5"/>
    <property type="match status" value="1"/>
</dbReference>
<dbReference type="InterPro" id="IPR041115">
    <property type="entry name" value="SLATT_5"/>
</dbReference>
<dbReference type="EMBL" id="CP001197">
    <property type="protein sequence ID" value="ACL08723.1"/>
    <property type="molecule type" value="Genomic_DNA"/>
</dbReference>
<dbReference type="NCBIfam" id="NF033631">
    <property type="entry name" value="SLATT_5"/>
    <property type="match status" value="1"/>
</dbReference>
<evidence type="ECO:0000259" key="2">
    <source>
        <dbReference type="Pfam" id="PF18160"/>
    </source>
</evidence>
<dbReference type="AlphaFoldDB" id="B8DM79"/>
<feature type="domain" description="SMODS and SLOG-associating 2TM effector" evidence="2">
    <location>
        <begin position="5"/>
        <end position="183"/>
    </location>
</feature>
<dbReference type="KEGG" id="dvm:DvMF_1778"/>
<dbReference type="OrthoDB" id="5465212at2"/>
<feature type="transmembrane region" description="Helical" evidence="1">
    <location>
        <begin position="34"/>
        <end position="56"/>
    </location>
</feature>
<dbReference type="HOGENOM" id="CLU_1270629_0_0_7"/>
<evidence type="ECO:0000313" key="3">
    <source>
        <dbReference type="EMBL" id="ACL08723.1"/>
    </source>
</evidence>
<keyword evidence="1" id="KW-1133">Transmembrane helix</keyword>
<evidence type="ECO:0000256" key="1">
    <source>
        <dbReference type="SAM" id="Phobius"/>
    </source>
</evidence>
<keyword evidence="1" id="KW-0472">Membrane</keyword>
<proteinExistence type="predicted"/>
<sequence>MDECTELHKLKLTILKTKKSRFNAAQRLERKLEFITFTCSVLNILQMAIAVFLLACSDGDTKIIRTLAMSAITVAVLASTLQNNASLSTITLLAHKFHECGKKLSNLYNEYSESDESVTSTVDAAKKYKEILDNYDTNHSSTDYWLANSEIDSKRTWVFRIIHWMHSAMHPIALATTTILLICAIYAASDIVYPKNCPSPDKNLSYTTPQANTAAQP</sequence>
<organism evidence="3">
    <name type="scientific">Nitratidesulfovibrio vulgaris (strain DSM 19637 / Miyazaki F)</name>
    <name type="common">Desulfovibrio vulgaris</name>
    <dbReference type="NCBI Taxonomy" id="883"/>
    <lineage>
        <taxon>Bacteria</taxon>
        <taxon>Pseudomonadati</taxon>
        <taxon>Thermodesulfobacteriota</taxon>
        <taxon>Desulfovibrionia</taxon>
        <taxon>Desulfovibrionales</taxon>
        <taxon>Desulfovibrionaceae</taxon>
        <taxon>Nitratidesulfovibrio</taxon>
    </lineage>
</organism>